<name>A0A0A9CCA3_ARUDO</name>
<sequence>MVKYVFLYHVVFRQVKKEWNLHAKIARQNIKSKSTHQTHQSSAISTTTGASPYIEIVRNGSCIALAIPVRALQVANGSGSYSLLDTCDQPLKLQ</sequence>
<accession>A0A0A9CCA3</accession>
<organism evidence="1">
    <name type="scientific">Arundo donax</name>
    <name type="common">Giant reed</name>
    <name type="synonym">Donax arundinaceus</name>
    <dbReference type="NCBI Taxonomy" id="35708"/>
    <lineage>
        <taxon>Eukaryota</taxon>
        <taxon>Viridiplantae</taxon>
        <taxon>Streptophyta</taxon>
        <taxon>Embryophyta</taxon>
        <taxon>Tracheophyta</taxon>
        <taxon>Spermatophyta</taxon>
        <taxon>Magnoliopsida</taxon>
        <taxon>Liliopsida</taxon>
        <taxon>Poales</taxon>
        <taxon>Poaceae</taxon>
        <taxon>PACMAD clade</taxon>
        <taxon>Arundinoideae</taxon>
        <taxon>Arundineae</taxon>
        <taxon>Arundo</taxon>
    </lineage>
</organism>
<proteinExistence type="predicted"/>
<dbReference type="AlphaFoldDB" id="A0A0A9CCA3"/>
<protein>
    <submittedName>
        <fullName evidence="1">Pco131370</fullName>
    </submittedName>
</protein>
<evidence type="ECO:0000313" key="1">
    <source>
        <dbReference type="EMBL" id="JAD73959.1"/>
    </source>
</evidence>
<reference evidence="1" key="2">
    <citation type="journal article" date="2015" name="Data Brief">
        <title>Shoot transcriptome of the giant reed, Arundo donax.</title>
        <authorList>
            <person name="Barrero R.A."/>
            <person name="Guerrero F.D."/>
            <person name="Moolhuijzen P."/>
            <person name="Goolsby J.A."/>
            <person name="Tidwell J."/>
            <person name="Bellgard S.E."/>
            <person name="Bellgard M.I."/>
        </authorList>
    </citation>
    <scope>NUCLEOTIDE SEQUENCE</scope>
    <source>
        <tissue evidence="1">Shoot tissue taken approximately 20 cm above the soil surface</tissue>
    </source>
</reference>
<dbReference type="EMBL" id="GBRH01223936">
    <property type="protein sequence ID" value="JAD73959.1"/>
    <property type="molecule type" value="Transcribed_RNA"/>
</dbReference>
<reference evidence="1" key="1">
    <citation type="submission" date="2014-09" db="EMBL/GenBank/DDBJ databases">
        <authorList>
            <person name="Magalhaes I.L.F."/>
            <person name="Oliveira U."/>
            <person name="Santos F.R."/>
            <person name="Vidigal T.H.D.A."/>
            <person name="Brescovit A.D."/>
            <person name="Santos A.J."/>
        </authorList>
    </citation>
    <scope>NUCLEOTIDE SEQUENCE</scope>
    <source>
        <tissue evidence="1">Shoot tissue taken approximately 20 cm above the soil surface</tissue>
    </source>
</reference>